<keyword evidence="1" id="KW-0472">Membrane</keyword>
<dbReference type="AlphaFoldDB" id="A0AAN1GS75"/>
<dbReference type="GO" id="GO:0042910">
    <property type="term" value="F:xenobiotic transmembrane transporter activity"/>
    <property type="evidence" value="ECO:0007669"/>
    <property type="project" value="TreeGrafter"/>
</dbReference>
<keyword evidence="1" id="KW-1133">Transmembrane helix</keyword>
<dbReference type="GO" id="GO:0005886">
    <property type="term" value="C:plasma membrane"/>
    <property type="evidence" value="ECO:0007669"/>
    <property type="project" value="TreeGrafter"/>
</dbReference>
<dbReference type="Gene3D" id="3.30.70.1440">
    <property type="entry name" value="Multidrug efflux transporter AcrB pore domain"/>
    <property type="match status" value="1"/>
</dbReference>
<accession>A0AAN1GS75</accession>
<feature type="transmembrane region" description="Helical" evidence="1">
    <location>
        <begin position="880"/>
        <end position="900"/>
    </location>
</feature>
<dbReference type="Pfam" id="PF00873">
    <property type="entry name" value="ACR_tran"/>
    <property type="match status" value="1"/>
</dbReference>
<sequence length="1014" mass="109592">MTQHSDQGQHSDRGLSALSIRRPLLAMVMNLLIVLAGFAAFMGLDVRELPNVDRPFVMVRANYPGASPSTVDSELTSPLEDAVARVSGVRRIGGSSEEGSTRVWLEFEPGTNLDVAATDVREAVSQVEANLPSRVEKLTITKTNADAEPIVQIAVVADQFAVMDLSDRIENDIMPRFYSIPGIASVELFGVRNRQLRIELDPLQLNRFQVSASDVLNALRNAPYDIPVGSYLSKDQELLVRADASAITEDQVEQIQINEALRVGDVAQAYFSPETAENFVRLNGEPAIGLGILRQANSNTVEISDGVHNLVAALNDRYTDLTFTITSDQAVFIKSATSEVVITLLLTIFIVVLSILLFFGKLRPTLIPSLAIPAALIGSLASFWLFGFSINLITLLALVLATGLTVDDAIVVLENCQRRQALGESSRQSALIGTRQVFFAVLATTAVLVAVFVPISFLPSSTGRLFREFGLVLAVSVCISSFVALTLVPAMAARMNLAVQNPKKGLVHRAGAAAQQAYMVLVRKTLAHPILMIGGCLIFLGAIGFISPQIQSELAPSEDRSQLEIMARGPDGVGIEYMQKHADSIEDILLDPKHNDVIASVYTIVGRRDKNRVSSAVTLVPWQERSQSHQEILAELNPALGSVESLRARGLSRGSLELGWGSRAAFQAYLTGPRYDLIHQASLELAQAMEAGPFEDVEISYNPTQPQISFEIDRASAADLGVSLDDLGILLRVLVGGEELVDLNIDDQAVPIVVTGPNGFLQDPMDLQGIYISSETGTQVPLSSVTRITQQGVASELDRAGQRRSIEIEAEIGDLPLSDAIVAFQELAEQVLPQDIDHILTGEAQGFIETNRDILLSYAFVCVIVFLVLVAQFESLKSPLVVFLTVPFGLAATLGAMIVQGQTLNIYSQIGLILLIGLMTKNAILLVEFADQEQRMGKELRLSVENAAAARLRPIVMTLLSTMLGALPLILSTGAGAEARAAIGWTVFVGLGLSSFFTLFLAPSLYVLLKPKRN</sequence>
<dbReference type="Gene3D" id="1.20.1640.10">
    <property type="entry name" value="Multidrug efflux transporter AcrB transmembrane domain"/>
    <property type="match status" value="2"/>
</dbReference>
<feature type="transmembrane region" description="Helical" evidence="1">
    <location>
        <begin position="906"/>
        <end position="929"/>
    </location>
</feature>
<protein>
    <submittedName>
        <fullName evidence="2">Multidrug transporter MdtB</fullName>
    </submittedName>
</protein>
<feature type="transmembrane region" description="Helical" evidence="1">
    <location>
        <begin position="366"/>
        <end position="386"/>
    </location>
</feature>
<evidence type="ECO:0000313" key="3">
    <source>
        <dbReference type="Proteomes" id="UP000218606"/>
    </source>
</evidence>
<dbReference type="Gene3D" id="3.30.70.1320">
    <property type="entry name" value="Multidrug efflux transporter AcrB pore domain like"/>
    <property type="match status" value="1"/>
</dbReference>
<dbReference type="InterPro" id="IPR027463">
    <property type="entry name" value="AcrB_DN_DC_subdom"/>
</dbReference>
<feature type="transmembrane region" description="Helical" evidence="1">
    <location>
        <begin position="392"/>
        <end position="416"/>
    </location>
</feature>
<evidence type="ECO:0000313" key="2">
    <source>
        <dbReference type="EMBL" id="ATG44217.1"/>
    </source>
</evidence>
<dbReference type="SUPFAM" id="SSF82714">
    <property type="entry name" value="Multidrug efflux transporter AcrB TolC docking domain, DN and DC subdomains"/>
    <property type="match status" value="2"/>
</dbReference>
<dbReference type="PRINTS" id="PR00702">
    <property type="entry name" value="ACRIFLAVINRP"/>
</dbReference>
<gene>
    <name evidence="2" type="primary">mdtB_1</name>
    <name evidence="2" type="ORF">PhaeoP13_02294</name>
</gene>
<feature type="transmembrane region" description="Helical" evidence="1">
    <location>
        <begin position="469"/>
        <end position="493"/>
    </location>
</feature>
<organism evidence="2 3">
    <name type="scientific">Phaeobacter piscinae</name>
    <dbReference type="NCBI Taxonomy" id="1580596"/>
    <lineage>
        <taxon>Bacteria</taxon>
        <taxon>Pseudomonadati</taxon>
        <taxon>Pseudomonadota</taxon>
        <taxon>Alphaproteobacteria</taxon>
        <taxon>Rhodobacterales</taxon>
        <taxon>Roseobacteraceae</taxon>
        <taxon>Phaeobacter</taxon>
    </lineage>
</organism>
<proteinExistence type="predicted"/>
<dbReference type="SUPFAM" id="SSF82693">
    <property type="entry name" value="Multidrug efflux transporter AcrB pore domain, PN1, PN2, PC1 and PC2 subdomains"/>
    <property type="match status" value="3"/>
</dbReference>
<dbReference type="SUPFAM" id="SSF82866">
    <property type="entry name" value="Multidrug efflux transporter AcrB transmembrane domain"/>
    <property type="match status" value="2"/>
</dbReference>
<dbReference type="InterPro" id="IPR001036">
    <property type="entry name" value="Acrflvin-R"/>
</dbReference>
<dbReference type="Gene3D" id="3.30.2090.10">
    <property type="entry name" value="Multidrug efflux transporter AcrB TolC docking domain, DN and DC subdomains"/>
    <property type="match status" value="2"/>
</dbReference>
<dbReference type="PANTHER" id="PTHR32063:SF28">
    <property type="entry name" value="BLR2861 PROTEIN"/>
    <property type="match status" value="1"/>
</dbReference>
<evidence type="ECO:0000256" key="1">
    <source>
        <dbReference type="SAM" id="Phobius"/>
    </source>
</evidence>
<feature type="transmembrane region" description="Helical" evidence="1">
    <location>
        <begin position="340"/>
        <end position="359"/>
    </location>
</feature>
<feature type="transmembrane region" description="Helical" evidence="1">
    <location>
        <begin position="855"/>
        <end position="873"/>
    </location>
</feature>
<feature type="transmembrane region" description="Helical" evidence="1">
    <location>
        <begin position="983"/>
        <end position="1009"/>
    </location>
</feature>
<name>A0AAN1GS75_9RHOB</name>
<feature type="transmembrane region" description="Helical" evidence="1">
    <location>
        <begin position="950"/>
        <end position="971"/>
    </location>
</feature>
<feature type="transmembrane region" description="Helical" evidence="1">
    <location>
        <begin position="526"/>
        <end position="546"/>
    </location>
</feature>
<dbReference type="Proteomes" id="UP000218606">
    <property type="component" value="Chromosome"/>
</dbReference>
<dbReference type="PANTHER" id="PTHR32063">
    <property type="match status" value="1"/>
</dbReference>
<reference evidence="2 3" key="1">
    <citation type="journal article" date="2017" name="Front. Microbiol.">
        <title>Phaeobacter piscinae sp. nov., a species of the Roseobacter group and potential aquaculture probiont.</title>
        <authorList>
            <person name="Sonnenschein E.C."/>
            <person name="Phippen C.B.W."/>
            <person name="Nielsen K.F."/>
            <person name="Mateiu R.V."/>
            <person name="Melchiorsen J."/>
            <person name="Gram L."/>
            <person name="Overmann J."/>
            <person name="Freese H.M."/>
        </authorList>
    </citation>
    <scope>NUCLEOTIDE SEQUENCE [LARGE SCALE GENOMIC DNA]</scope>
    <source>
        <strain evidence="2 3">P13</strain>
    </source>
</reference>
<feature type="transmembrane region" description="Helical" evidence="1">
    <location>
        <begin position="437"/>
        <end position="457"/>
    </location>
</feature>
<feature type="transmembrane region" description="Helical" evidence="1">
    <location>
        <begin position="24"/>
        <end position="44"/>
    </location>
</feature>
<dbReference type="EMBL" id="CP010767">
    <property type="protein sequence ID" value="ATG44217.1"/>
    <property type="molecule type" value="Genomic_DNA"/>
</dbReference>
<dbReference type="RefSeq" id="WP_096871988.1">
    <property type="nucleotide sequence ID" value="NZ_CP010715.1"/>
</dbReference>
<dbReference type="Gene3D" id="3.30.70.1430">
    <property type="entry name" value="Multidrug efflux transporter AcrB pore domain"/>
    <property type="match status" value="2"/>
</dbReference>
<keyword evidence="1" id="KW-0812">Transmembrane</keyword>